<dbReference type="EMBL" id="RWGY01000007">
    <property type="protein sequence ID" value="TVU38989.1"/>
    <property type="molecule type" value="Genomic_DNA"/>
</dbReference>
<feature type="region of interest" description="Disordered" evidence="1">
    <location>
        <begin position="19"/>
        <end position="66"/>
    </location>
</feature>
<comment type="caution">
    <text evidence="2">The sequence shown here is derived from an EMBL/GenBank/DDBJ whole genome shotgun (WGS) entry which is preliminary data.</text>
</comment>
<evidence type="ECO:0000313" key="3">
    <source>
        <dbReference type="Proteomes" id="UP000324897"/>
    </source>
</evidence>
<organism evidence="2 3">
    <name type="scientific">Eragrostis curvula</name>
    <name type="common">weeping love grass</name>
    <dbReference type="NCBI Taxonomy" id="38414"/>
    <lineage>
        <taxon>Eukaryota</taxon>
        <taxon>Viridiplantae</taxon>
        <taxon>Streptophyta</taxon>
        <taxon>Embryophyta</taxon>
        <taxon>Tracheophyta</taxon>
        <taxon>Spermatophyta</taxon>
        <taxon>Magnoliopsida</taxon>
        <taxon>Liliopsida</taxon>
        <taxon>Poales</taxon>
        <taxon>Poaceae</taxon>
        <taxon>PACMAD clade</taxon>
        <taxon>Chloridoideae</taxon>
        <taxon>Eragrostideae</taxon>
        <taxon>Eragrostidinae</taxon>
        <taxon>Eragrostis</taxon>
    </lineage>
</organism>
<name>A0A5J9VS62_9POAL</name>
<evidence type="ECO:0000313" key="2">
    <source>
        <dbReference type="EMBL" id="TVU38989.1"/>
    </source>
</evidence>
<keyword evidence="3" id="KW-1185">Reference proteome</keyword>
<proteinExistence type="predicted"/>
<accession>A0A5J9VS62</accession>
<dbReference type="Gramene" id="TVU38989">
    <property type="protein sequence ID" value="TVU38989"/>
    <property type="gene ID" value="EJB05_12387"/>
</dbReference>
<protein>
    <submittedName>
        <fullName evidence="2">Uncharacterized protein</fullName>
    </submittedName>
</protein>
<reference evidence="2 3" key="1">
    <citation type="journal article" date="2019" name="Sci. Rep.">
        <title>A high-quality genome of Eragrostis curvula grass provides insights into Poaceae evolution and supports new strategies to enhance forage quality.</title>
        <authorList>
            <person name="Carballo J."/>
            <person name="Santos B.A.C.M."/>
            <person name="Zappacosta D."/>
            <person name="Garbus I."/>
            <person name="Selva J.P."/>
            <person name="Gallo C.A."/>
            <person name="Diaz A."/>
            <person name="Albertini E."/>
            <person name="Caccamo M."/>
            <person name="Echenique V."/>
        </authorList>
    </citation>
    <scope>NUCLEOTIDE SEQUENCE [LARGE SCALE GENOMIC DNA]</scope>
    <source>
        <strain evidence="3">cv. Victoria</strain>
        <tissue evidence="2">Leaf</tissue>
    </source>
</reference>
<sequence>MDEAVAGSLLRRQFLSPSQNEFMMDDMSGDAKKTTSFGRHFQRTKRVPGASVAPPRLNGSHSSKPN</sequence>
<dbReference type="Proteomes" id="UP000324897">
    <property type="component" value="Chromosome 4"/>
</dbReference>
<gene>
    <name evidence="2" type="ORF">EJB05_12387</name>
</gene>
<evidence type="ECO:0000256" key="1">
    <source>
        <dbReference type="SAM" id="MobiDB-lite"/>
    </source>
</evidence>
<dbReference type="AlphaFoldDB" id="A0A5J9VS62"/>